<dbReference type="Proteomes" id="UP001218188">
    <property type="component" value="Unassembled WGS sequence"/>
</dbReference>
<dbReference type="AlphaFoldDB" id="A0AAD6T5J1"/>
<proteinExistence type="predicted"/>
<sequence length="358" mass="40972">MWQRTQDFFVMNSDKRLKTPALGTLGTLLFDGYPSNSDFVDNFWVMNGPAFISVAAARERDGLYAAFPVVPSAGLGAFTDIPAELLDEIFMDIQTLQDIAFLSLTCQALWDVGAEHMNRRIAEIAAKHSWAGDRIICVGSFLRDDDLPEGWLTLAELIAFQRSPDPFSPASRFSPQALFRYSCKETPRRSTFDIRHEIYEHIMKPGEADTFVGKRRVPFEPLHELRNHDAYKRRHPSSIGILRNHSRRQYVRQSALRDLQDVYAGSQVRMAHANLGELIMIRICFSSNPSVSTRWSDLHRGVWAGNRFDIIDERSEWFPDETWKDVTEEVLNEFEDIWCTHHGHDPEGPMTINGKAVL</sequence>
<keyword evidence="2" id="KW-1185">Reference proteome</keyword>
<dbReference type="EMBL" id="JARJCM010000035">
    <property type="protein sequence ID" value="KAJ7037707.1"/>
    <property type="molecule type" value="Genomic_DNA"/>
</dbReference>
<protein>
    <recommendedName>
        <fullName evidence="3">F-box domain-containing protein</fullName>
    </recommendedName>
</protein>
<evidence type="ECO:0000313" key="2">
    <source>
        <dbReference type="Proteomes" id="UP001218188"/>
    </source>
</evidence>
<name>A0AAD6T5J1_9AGAR</name>
<accession>A0AAD6T5J1</accession>
<gene>
    <name evidence="1" type="ORF">C8F04DRAFT_1180181</name>
</gene>
<comment type="caution">
    <text evidence="1">The sequence shown here is derived from an EMBL/GenBank/DDBJ whole genome shotgun (WGS) entry which is preliminary data.</text>
</comment>
<evidence type="ECO:0008006" key="3">
    <source>
        <dbReference type="Google" id="ProtNLM"/>
    </source>
</evidence>
<evidence type="ECO:0000313" key="1">
    <source>
        <dbReference type="EMBL" id="KAJ7037707.1"/>
    </source>
</evidence>
<organism evidence="1 2">
    <name type="scientific">Mycena alexandri</name>
    <dbReference type="NCBI Taxonomy" id="1745969"/>
    <lineage>
        <taxon>Eukaryota</taxon>
        <taxon>Fungi</taxon>
        <taxon>Dikarya</taxon>
        <taxon>Basidiomycota</taxon>
        <taxon>Agaricomycotina</taxon>
        <taxon>Agaricomycetes</taxon>
        <taxon>Agaricomycetidae</taxon>
        <taxon>Agaricales</taxon>
        <taxon>Marasmiineae</taxon>
        <taxon>Mycenaceae</taxon>
        <taxon>Mycena</taxon>
    </lineage>
</organism>
<reference evidence="1" key="1">
    <citation type="submission" date="2023-03" db="EMBL/GenBank/DDBJ databases">
        <title>Massive genome expansion in bonnet fungi (Mycena s.s.) driven by repeated elements and novel gene families across ecological guilds.</title>
        <authorList>
            <consortium name="Lawrence Berkeley National Laboratory"/>
            <person name="Harder C.B."/>
            <person name="Miyauchi S."/>
            <person name="Viragh M."/>
            <person name="Kuo A."/>
            <person name="Thoen E."/>
            <person name="Andreopoulos B."/>
            <person name="Lu D."/>
            <person name="Skrede I."/>
            <person name="Drula E."/>
            <person name="Henrissat B."/>
            <person name="Morin E."/>
            <person name="Kohler A."/>
            <person name="Barry K."/>
            <person name="LaButti K."/>
            <person name="Morin E."/>
            <person name="Salamov A."/>
            <person name="Lipzen A."/>
            <person name="Mereny Z."/>
            <person name="Hegedus B."/>
            <person name="Baldrian P."/>
            <person name="Stursova M."/>
            <person name="Weitz H."/>
            <person name="Taylor A."/>
            <person name="Grigoriev I.V."/>
            <person name="Nagy L.G."/>
            <person name="Martin F."/>
            <person name="Kauserud H."/>
        </authorList>
    </citation>
    <scope>NUCLEOTIDE SEQUENCE</scope>
    <source>
        <strain evidence="1">CBHHK200</strain>
    </source>
</reference>